<keyword evidence="3" id="KW-0804">Transcription</keyword>
<proteinExistence type="predicted"/>
<dbReference type="InterPro" id="IPR009057">
    <property type="entry name" value="Homeodomain-like_sf"/>
</dbReference>
<protein>
    <submittedName>
        <fullName evidence="5">Helix-turn-helix transcriptional regulator</fullName>
    </submittedName>
</protein>
<gene>
    <name evidence="5" type="ORF">ACFPM7_18635</name>
</gene>
<keyword evidence="2" id="KW-0238">DNA-binding</keyword>
<feature type="domain" description="HTH araC/xylS-type" evidence="4">
    <location>
        <begin position="31"/>
        <end position="129"/>
    </location>
</feature>
<accession>A0ABW0ET52</accession>
<dbReference type="InterPro" id="IPR050204">
    <property type="entry name" value="AraC_XylS_family_regulators"/>
</dbReference>
<evidence type="ECO:0000313" key="6">
    <source>
        <dbReference type="Proteomes" id="UP001596157"/>
    </source>
</evidence>
<dbReference type="EMBL" id="JBHSKF010000009">
    <property type="protein sequence ID" value="MFC5289071.1"/>
    <property type="molecule type" value="Genomic_DNA"/>
</dbReference>
<dbReference type="InterPro" id="IPR018060">
    <property type="entry name" value="HTH_AraC"/>
</dbReference>
<dbReference type="Gene3D" id="1.10.10.60">
    <property type="entry name" value="Homeodomain-like"/>
    <property type="match status" value="2"/>
</dbReference>
<reference evidence="6" key="1">
    <citation type="journal article" date="2019" name="Int. J. Syst. Evol. Microbiol.">
        <title>The Global Catalogue of Microorganisms (GCM) 10K type strain sequencing project: providing services to taxonomists for standard genome sequencing and annotation.</title>
        <authorList>
            <consortium name="The Broad Institute Genomics Platform"/>
            <consortium name="The Broad Institute Genome Sequencing Center for Infectious Disease"/>
            <person name="Wu L."/>
            <person name="Ma J."/>
        </authorList>
    </citation>
    <scope>NUCLEOTIDE SEQUENCE [LARGE SCALE GENOMIC DNA]</scope>
    <source>
        <strain evidence="6">CCUG 59778</strain>
    </source>
</reference>
<organism evidence="5 6">
    <name type="scientific">Actinokineospora guangxiensis</name>
    <dbReference type="NCBI Taxonomy" id="1490288"/>
    <lineage>
        <taxon>Bacteria</taxon>
        <taxon>Bacillati</taxon>
        <taxon>Actinomycetota</taxon>
        <taxon>Actinomycetes</taxon>
        <taxon>Pseudonocardiales</taxon>
        <taxon>Pseudonocardiaceae</taxon>
        <taxon>Actinokineospora</taxon>
    </lineage>
</organism>
<sequence>MNREAVVVRTSTSALARWPEPPRPPVPDAVLAVVRAIHERYGEGITAAQLAAEVYVSQFHFSRVFTMAVGVSPGRFIRAVRLVAAKRLLLSSTLSIADIVCEVGYSSVGSFTSRFTATVGMTPTSYRALDVADRLVAVAPGFYRIPDGVGVLSPAAEDLGRLTLRAGFPGAGDADVFVGLFDEPVPHGEAVASTVVRGARSGDPISLEVPAGNWWVTVAARARGAFLASRSTVEVRPDAHSFLTLLLREPEVTDVPFAATVRTRPASVVSLRRTA</sequence>
<keyword evidence="6" id="KW-1185">Reference proteome</keyword>
<evidence type="ECO:0000313" key="5">
    <source>
        <dbReference type="EMBL" id="MFC5289071.1"/>
    </source>
</evidence>
<evidence type="ECO:0000256" key="2">
    <source>
        <dbReference type="ARBA" id="ARBA00023125"/>
    </source>
</evidence>
<dbReference type="SMART" id="SM00342">
    <property type="entry name" value="HTH_ARAC"/>
    <property type="match status" value="1"/>
</dbReference>
<dbReference type="SUPFAM" id="SSF46689">
    <property type="entry name" value="Homeodomain-like"/>
    <property type="match status" value="2"/>
</dbReference>
<comment type="caution">
    <text evidence="5">The sequence shown here is derived from an EMBL/GenBank/DDBJ whole genome shotgun (WGS) entry which is preliminary data.</text>
</comment>
<evidence type="ECO:0000256" key="1">
    <source>
        <dbReference type="ARBA" id="ARBA00023015"/>
    </source>
</evidence>
<dbReference type="PROSITE" id="PS01124">
    <property type="entry name" value="HTH_ARAC_FAMILY_2"/>
    <property type="match status" value="1"/>
</dbReference>
<dbReference type="RefSeq" id="WP_378248915.1">
    <property type="nucleotide sequence ID" value="NZ_JBHSKF010000009.1"/>
</dbReference>
<name>A0ABW0ET52_9PSEU</name>
<dbReference type="PANTHER" id="PTHR46796">
    <property type="entry name" value="HTH-TYPE TRANSCRIPTIONAL ACTIVATOR RHAS-RELATED"/>
    <property type="match status" value="1"/>
</dbReference>
<evidence type="ECO:0000256" key="3">
    <source>
        <dbReference type="ARBA" id="ARBA00023163"/>
    </source>
</evidence>
<evidence type="ECO:0000259" key="4">
    <source>
        <dbReference type="PROSITE" id="PS01124"/>
    </source>
</evidence>
<keyword evidence="1" id="KW-0805">Transcription regulation</keyword>
<dbReference type="Pfam" id="PF12833">
    <property type="entry name" value="HTH_18"/>
    <property type="match status" value="1"/>
</dbReference>
<dbReference type="Proteomes" id="UP001596157">
    <property type="component" value="Unassembled WGS sequence"/>
</dbReference>